<evidence type="ECO:0000256" key="1">
    <source>
        <dbReference type="ARBA" id="ARBA00002974"/>
    </source>
</evidence>
<evidence type="ECO:0000313" key="3">
    <source>
        <dbReference type="EMBL" id="MYN37754.1"/>
    </source>
</evidence>
<protein>
    <submittedName>
        <fullName evidence="3">Uncharacterized protein</fullName>
    </submittedName>
</protein>
<evidence type="ECO:0000313" key="4">
    <source>
        <dbReference type="Proteomes" id="UP000466332"/>
    </source>
</evidence>
<dbReference type="Proteomes" id="UP000466332">
    <property type="component" value="Unassembled WGS sequence"/>
</dbReference>
<feature type="compositionally biased region" description="Gly residues" evidence="2">
    <location>
        <begin position="1"/>
        <end position="12"/>
    </location>
</feature>
<comment type="function">
    <text evidence="1">Decomposes hydrogen peroxide into water and oxygen; serves to protect cells from the toxic effects of hydrogen peroxide.</text>
</comment>
<organism evidence="3 4">
    <name type="scientific">Duganella margarita</name>
    <dbReference type="NCBI Taxonomy" id="2692170"/>
    <lineage>
        <taxon>Bacteria</taxon>
        <taxon>Pseudomonadati</taxon>
        <taxon>Pseudomonadota</taxon>
        <taxon>Betaproteobacteria</taxon>
        <taxon>Burkholderiales</taxon>
        <taxon>Oxalobacteraceae</taxon>
        <taxon>Telluria group</taxon>
        <taxon>Duganella</taxon>
    </lineage>
</organism>
<gene>
    <name evidence="3" type="ORF">GTP55_00025</name>
</gene>
<dbReference type="InterPro" id="IPR020835">
    <property type="entry name" value="Catalase_sf"/>
</dbReference>
<evidence type="ECO:0000256" key="2">
    <source>
        <dbReference type="SAM" id="MobiDB-lite"/>
    </source>
</evidence>
<dbReference type="SUPFAM" id="SSF56634">
    <property type="entry name" value="Heme-dependent catalase-like"/>
    <property type="match status" value="1"/>
</dbReference>
<dbReference type="Gene3D" id="2.40.180.10">
    <property type="entry name" value="Catalase core domain"/>
    <property type="match status" value="1"/>
</dbReference>
<reference evidence="3 4" key="1">
    <citation type="submission" date="2019-12" db="EMBL/GenBank/DDBJ databases">
        <title>Novel species isolated from a subtropical stream in China.</title>
        <authorList>
            <person name="Lu H."/>
        </authorList>
    </citation>
    <scope>NUCLEOTIDE SEQUENCE [LARGE SCALE GENOMIC DNA]</scope>
    <source>
        <strain evidence="3 4">FT109W</strain>
    </source>
</reference>
<dbReference type="Gene3D" id="1.20.1280.120">
    <property type="match status" value="1"/>
</dbReference>
<dbReference type="EMBL" id="WWCS01000001">
    <property type="protein sequence ID" value="MYN37754.1"/>
    <property type="molecule type" value="Genomic_DNA"/>
</dbReference>
<accession>A0ABW9W9M5</accession>
<proteinExistence type="predicted"/>
<sequence length="83" mass="8839">MGCADGGGGDGQGWKARTARTRASGATTPRALGPEFRLPRGGMHHITMLNTSMFFARMPATFIAKFAAVKPDPVRGVMPLYDT</sequence>
<name>A0ABW9W9M5_9BURK</name>
<comment type="caution">
    <text evidence="3">The sequence shown here is derived from an EMBL/GenBank/DDBJ whole genome shotgun (WGS) entry which is preliminary data.</text>
</comment>
<feature type="compositionally biased region" description="Low complexity" evidence="2">
    <location>
        <begin position="21"/>
        <end position="31"/>
    </location>
</feature>
<feature type="region of interest" description="Disordered" evidence="2">
    <location>
        <begin position="1"/>
        <end position="37"/>
    </location>
</feature>
<keyword evidence="4" id="KW-1185">Reference proteome</keyword>